<keyword evidence="10 16" id="KW-0833">Ubl conjugation pathway</keyword>
<dbReference type="Pfam" id="PF14377">
    <property type="entry name" value="UBM"/>
    <property type="match status" value="1"/>
</dbReference>
<name>A0A1Z8JIX5_PICKU</name>
<dbReference type="InterPro" id="IPR050409">
    <property type="entry name" value="E3_ubiq-protein_ligase"/>
</dbReference>
<dbReference type="SUPFAM" id="SSF56204">
    <property type="entry name" value="Hect, E3 ligase catalytic domain"/>
    <property type="match status" value="1"/>
</dbReference>
<comment type="pathway">
    <text evidence="3">Protein modification; protein ubiquitination.</text>
</comment>
<feature type="region of interest" description="Disordered" evidence="17">
    <location>
        <begin position="215"/>
        <end position="246"/>
    </location>
</feature>
<comment type="subcellular location">
    <subcellularLocation>
        <location evidence="2">Nucleus</location>
    </subcellularLocation>
</comment>
<feature type="region of interest" description="Disordered" evidence="17">
    <location>
        <begin position="1977"/>
        <end position="2008"/>
    </location>
</feature>
<keyword evidence="9" id="KW-0418">Kinase</keyword>
<feature type="compositionally biased region" description="Polar residues" evidence="17">
    <location>
        <begin position="215"/>
        <end position="227"/>
    </location>
</feature>
<evidence type="ECO:0000313" key="21">
    <source>
        <dbReference type="Proteomes" id="UP000195871"/>
    </source>
</evidence>
<dbReference type="InterPro" id="IPR025527">
    <property type="entry name" value="HUWE1/Rev1_UBM"/>
</dbReference>
<dbReference type="Gene3D" id="3.30.2410.10">
    <property type="entry name" value="Hect, E3 ligase catalytic domain"/>
    <property type="match status" value="1"/>
</dbReference>
<evidence type="ECO:0000256" key="3">
    <source>
        <dbReference type="ARBA" id="ARBA00004906"/>
    </source>
</evidence>
<feature type="compositionally biased region" description="Polar residues" evidence="17">
    <location>
        <begin position="2541"/>
        <end position="2555"/>
    </location>
</feature>
<organism evidence="20 21">
    <name type="scientific">Pichia kudriavzevii</name>
    <name type="common">Yeast</name>
    <name type="synonym">Issatchenkia orientalis</name>
    <dbReference type="NCBI Taxonomy" id="4909"/>
    <lineage>
        <taxon>Eukaryota</taxon>
        <taxon>Fungi</taxon>
        <taxon>Dikarya</taxon>
        <taxon>Ascomycota</taxon>
        <taxon>Saccharomycotina</taxon>
        <taxon>Pichiomycetes</taxon>
        <taxon>Pichiales</taxon>
        <taxon>Pichiaceae</taxon>
        <taxon>Pichia</taxon>
    </lineage>
</organism>
<evidence type="ECO:0000256" key="16">
    <source>
        <dbReference type="PROSITE-ProRule" id="PRU00104"/>
    </source>
</evidence>
<dbReference type="InterPro" id="IPR000569">
    <property type="entry name" value="HECT_dom"/>
</dbReference>
<protein>
    <recommendedName>
        <fullName evidence="4">HECT-type E3 ubiquitin transferase</fullName>
        <ecNumber evidence="4">2.3.2.26</ecNumber>
    </recommendedName>
    <alternativeName>
        <fullName evidence="15">HECT-type E3 ubiquitin transferase TOM1</fullName>
    </alternativeName>
</protein>
<keyword evidence="11" id="KW-0509">mRNA transport</keyword>
<dbReference type="Pfam" id="PF06025">
    <property type="entry name" value="DUF913"/>
    <property type="match status" value="1"/>
</dbReference>
<feature type="region of interest" description="Disordered" evidence="17">
    <location>
        <begin position="2541"/>
        <end position="2560"/>
    </location>
</feature>
<accession>A0A1Z8JIX5</accession>
<evidence type="ECO:0000256" key="4">
    <source>
        <dbReference type="ARBA" id="ARBA00012485"/>
    </source>
</evidence>
<keyword evidence="5" id="KW-0813">Transport</keyword>
<feature type="compositionally biased region" description="Basic and acidic residues" evidence="17">
    <location>
        <begin position="2484"/>
        <end position="2494"/>
    </location>
</feature>
<feature type="region of interest" description="Disordered" evidence="17">
    <location>
        <begin position="2208"/>
        <end position="2238"/>
    </location>
</feature>
<feature type="compositionally biased region" description="Acidic residues" evidence="17">
    <location>
        <begin position="2386"/>
        <end position="2400"/>
    </location>
</feature>
<dbReference type="GO" id="GO:0051028">
    <property type="term" value="P:mRNA transport"/>
    <property type="evidence" value="ECO:0007669"/>
    <property type="project" value="UniProtKB-KW"/>
</dbReference>
<evidence type="ECO:0000256" key="7">
    <source>
        <dbReference type="ARBA" id="ARBA00022679"/>
    </source>
</evidence>
<evidence type="ECO:0000256" key="11">
    <source>
        <dbReference type="ARBA" id="ARBA00022816"/>
    </source>
</evidence>
<feature type="domain" description="HECT" evidence="18">
    <location>
        <begin position="3062"/>
        <end position="3398"/>
    </location>
</feature>
<evidence type="ECO:0000256" key="8">
    <source>
        <dbReference type="ARBA" id="ARBA00022741"/>
    </source>
</evidence>
<evidence type="ECO:0000256" key="13">
    <source>
        <dbReference type="ARBA" id="ARBA00023242"/>
    </source>
</evidence>
<comment type="caution">
    <text evidence="20">The sequence shown here is derived from an EMBL/GenBank/DDBJ whole genome shotgun (WGS) entry which is preliminary data.</text>
</comment>
<dbReference type="EMBL" id="NHMM01000007">
    <property type="protein sequence ID" value="OUT20533.1"/>
    <property type="molecule type" value="Genomic_DNA"/>
</dbReference>
<dbReference type="GO" id="GO:0006511">
    <property type="term" value="P:ubiquitin-dependent protein catabolic process"/>
    <property type="evidence" value="ECO:0007669"/>
    <property type="project" value="TreeGrafter"/>
</dbReference>
<dbReference type="GO" id="GO:0005737">
    <property type="term" value="C:cytoplasm"/>
    <property type="evidence" value="ECO:0007669"/>
    <property type="project" value="TreeGrafter"/>
</dbReference>
<dbReference type="VEuPathDB" id="FungiDB:C5L36_0A08170"/>
<dbReference type="PROSITE" id="PS50237">
    <property type="entry name" value="HECT"/>
    <property type="match status" value="1"/>
</dbReference>
<proteinExistence type="inferred from homology"/>
<dbReference type="InterPro" id="IPR016024">
    <property type="entry name" value="ARM-type_fold"/>
</dbReference>
<dbReference type="InterPro" id="IPR000961">
    <property type="entry name" value="AGC-kinase_C"/>
</dbReference>
<evidence type="ECO:0000256" key="5">
    <source>
        <dbReference type="ARBA" id="ARBA00022448"/>
    </source>
</evidence>
<dbReference type="GO" id="GO:0000209">
    <property type="term" value="P:protein polyubiquitination"/>
    <property type="evidence" value="ECO:0007669"/>
    <property type="project" value="TreeGrafter"/>
</dbReference>
<evidence type="ECO:0000313" key="20">
    <source>
        <dbReference type="EMBL" id="OUT20533.1"/>
    </source>
</evidence>
<comment type="catalytic activity">
    <reaction evidence="1">
        <text>S-ubiquitinyl-[E2 ubiquitin-conjugating enzyme]-L-cysteine + [acceptor protein]-L-lysine = [E2 ubiquitin-conjugating enzyme]-L-cysteine + N(6)-ubiquitinyl-[acceptor protein]-L-lysine.</text>
        <dbReference type="EC" id="2.3.2.26"/>
    </reaction>
</comment>
<feature type="compositionally biased region" description="Acidic residues" evidence="17">
    <location>
        <begin position="2064"/>
        <end position="2090"/>
    </location>
</feature>
<dbReference type="GO" id="GO:0005634">
    <property type="term" value="C:nucleus"/>
    <property type="evidence" value="ECO:0007669"/>
    <property type="project" value="UniProtKB-SubCell"/>
</dbReference>
<feature type="active site" description="Glycyl thioester intermediate" evidence="16">
    <location>
        <position position="3365"/>
    </location>
</feature>
<evidence type="ECO:0000256" key="1">
    <source>
        <dbReference type="ARBA" id="ARBA00000885"/>
    </source>
</evidence>
<evidence type="ECO:0000256" key="15">
    <source>
        <dbReference type="ARBA" id="ARBA00076267"/>
    </source>
</evidence>
<dbReference type="Proteomes" id="UP000195871">
    <property type="component" value="Unassembled WGS sequence"/>
</dbReference>
<dbReference type="FunFam" id="3.90.1750.10:FF:000003">
    <property type="entry name" value="E3 ubiquitin-protein ligase UPL1"/>
    <property type="match status" value="1"/>
</dbReference>
<dbReference type="SUPFAM" id="SSF48371">
    <property type="entry name" value="ARM repeat"/>
    <property type="match status" value="2"/>
</dbReference>
<evidence type="ECO:0000259" key="18">
    <source>
        <dbReference type="PROSITE" id="PS50237"/>
    </source>
</evidence>
<evidence type="ECO:0000256" key="9">
    <source>
        <dbReference type="ARBA" id="ARBA00022777"/>
    </source>
</evidence>
<dbReference type="InterPro" id="IPR010314">
    <property type="entry name" value="E3_Ub_ligase_DUF913"/>
</dbReference>
<feature type="compositionally biased region" description="Acidic residues" evidence="17">
    <location>
        <begin position="2495"/>
        <end position="2523"/>
    </location>
</feature>
<feature type="domain" description="AGC-kinase C-terminal" evidence="19">
    <location>
        <begin position="1341"/>
        <end position="1403"/>
    </location>
</feature>
<evidence type="ECO:0000256" key="10">
    <source>
        <dbReference type="ARBA" id="ARBA00022786"/>
    </source>
</evidence>
<feature type="compositionally biased region" description="Acidic residues" evidence="17">
    <location>
        <begin position="1984"/>
        <end position="2001"/>
    </location>
</feature>
<dbReference type="SMART" id="SM00119">
    <property type="entry name" value="HECTc"/>
    <property type="match status" value="1"/>
</dbReference>
<reference evidence="20 21" key="1">
    <citation type="submission" date="2017-05" db="EMBL/GenBank/DDBJ databases">
        <title>The Genome Sequence of Candida krusei Ckrusei653.</title>
        <authorList>
            <person name="Cuomo C."/>
            <person name="Forche A."/>
            <person name="Young S."/>
            <person name="Abouelleil A."/>
            <person name="Cao P."/>
            <person name="Chapman S."/>
            <person name="Cusick C."/>
            <person name="Shea T."/>
            <person name="Nusbaum C."/>
            <person name="Birren B."/>
        </authorList>
    </citation>
    <scope>NUCLEOTIDE SEQUENCE [LARGE SCALE GENOMIC DNA]</scope>
    <source>
        <strain evidence="20 21">Ckrusei653</strain>
    </source>
</reference>
<dbReference type="GO" id="GO:0005524">
    <property type="term" value="F:ATP binding"/>
    <property type="evidence" value="ECO:0007669"/>
    <property type="project" value="UniProtKB-KW"/>
</dbReference>
<evidence type="ECO:0000256" key="14">
    <source>
        <dbReference type="ARBA" id="ARBA00034494"/>
    </source>
</evidence>
<sequence>MLIVSKDSFEADNDIVLLFIKITFIQPNTNLLLQPKTLKNRVEDLCNCPISEFSKKLNSLSLKTWDGTHPNLKHYVPLLNKIDSIFEEHIKKYKLSEDQILPVDVPYDEVELLTTCLNYSYQLLEYSTSRDIYNSHGYVADLMFSNNIDIKISALKLICCLSEKFASHYPMKFSLSKKHRDLLISFIKTFPPNTIGSEPGPVPITVKSIDQEQHTTTIRSPSVVSDQNSPSPNKKHKKSKSKDNKDGNNISLYDCLRSDTTIPVRWTSLNYEYYYTGITAKVQNSKQSDSREKKAKKQKKVKKSALGEGLRTFSLTSESLKKLSLQQIFDKAATVIPKEKWTDFVLHVYIAIAYSGSDFDCLALRGKLVTFKCCSVAAASANISYSSFVGLVFDEEPYLLSYMCDLINPDNHVPREPVIATLRAFVNISNKRNGASDLMRALSGNVNHGLLFHILKHTYKVVVDGTFNNDQAYMNYLYNILANLIESKSLASHLRSAGLMKIFLDFLSLRNNYRMTRSGPLHLIEIFIERSVDAFDDFVANDGFNVIISLLEFEVDFAIENPDYEGGAPKEANLSHLITARQVKLLNFLLKLVISLISTYPGDQMRNLYDSPMLKSLIKILKNIKIFGHELLFNCVRIIGTIINNEPTAYSILSEACVIDTFIESFDTFLVPNSDLLLELPDTINAIALNNSGLSKIKEYNIIPRLFSIFRDVKICKQLVVIENVMNLGHAVDELARHHPELKDTISAEILRLIDEIPNLVRFEAIDFYQSKNGSLYHSQEEENIHTEEGNHSLVRWDNYEQSVIIQCALIFLSSIFENVKDWKKLFTQINMNNFFKFICLENAPFDYSLSKTIIHFRNIIKYIDQTSRSHCLPFLKDRIVDTLGSLEEFTNFASEDVSFFQQFEMRKDGNSQRKAHNVLSKLGIMNCLLFVMSDFYSKLHKYQPNKILDIAELFGSESGLKLIERLCLFFRRLTLEEVILHVNTPTEVAKNAFTLVQAISPKQKEIGYSSSENGDWEGTSAKFKNISILYFNFSRSKFWLRNIFNSFCSINYGRRSDNRTLFGIATRYAVGIIDKYTTTMMDMLVSLKTKHQQIRCGFIFCLLNQLYLNLFQSFGGSSPVNPTMSICLLQNKNYPVLKNLAVEVFALLSTLDVAKIKKASEQEFITIELESLALALASEILHIHADVGSVNTIGSIPNGDKMYSYLKKDAEEYYNMEVIVSIQVQAAIANFVMLQELLSDSGLKLLERYPDHIPDSLMEGIVEISKSAFASFETDRLRFRGRLFPISAATTSPSDYNIAFLKDVGFSDEEAKEVLVFYNDDMEAILREDEESLAENFSSRSLNWKALLNRKYIPPHIEPVKLNYLPKYDIDTIDDLYFHRSTNESTFINYWIEIVQLYPKLASNISSLIVAIFGRPLHEKMEDIINPLFHTITLMDFSSNNESLSNKISSTLTLVGFILSNLSFTKYFSMIEKFGTFLSAHIIEKNIEKSWFSSALMIFTKIFSEVIVPYAPAAPKVSDPSKYPPYLVSIPDTPVIKAELENSILSLVLNIEKIQTDKLLIEVTNIIVLLCNTDERICLLAKSRVLKSLISFVRNNKCSTQIHSQIINVIRRSVECDQVVKNFFQKEITSILKAKSDAKKPKTKDLKVFLDENSALVLRNAALFAEVIGEKCILKKANRNFKSPLISLMTSEDMSILERHGISTKGGKSYESTNTTDIMYFLLSELMVISRKEIMEDVNRSVKEKEIQKKGEAERKRKNETNEIIGNNRKLAYVVFLLQTVAELLFSYTSCKTAFLTFSKKMKSNDSKKPRSTALNMLIHKFITVNPFEKEANELHNVHELLTSLGSACIMGLVSTVPVEGAEYIDSKMILKETEFSKKSSIIKYGRIVDLINLSRKLCGESLGNVVSVAVDLEATKNDSFYMAKELLDKKFTNVATGIIARLDMNFPYTEQVSESILKMLSLLGEIKVKYQDAFRSDHESGDGEEEDFGEDLEEKDEEPDLLKNSTLGMYDLDEIEDEDDFDDDFDDEFMVDDGIEIVLSENDNDSDVEIIDELDGDVEVEVDDADDDDDINSENDESELDTISEDGDHDEHDRHGENGDDEIELSDVAREMRDAQIDFVYETDDEDNEMIDQEIDDYTSNEGEGISDSEEYSIEVETDTDSETDSEENSDIIELEIDSENYSNNSESDSDDDSVILQEWLDEIENEGEDNIAGQRSRRNSSLRGHGNLEDSFPPRILLPQMGSNIPISMEAIEGPDGRTSFIEFTQSLLDRRNNTQVPGLLDLRRAFEPFIRSSNHSHFIMIKSTTQRWQEVSELYTGKNVVYRVFPEIINLIEERSEVLISEQNRIKEEKEKERKTKFEEEVRKREEEERRIIAQLERENNNMEDNENDNENEESNALETREPVMVEIGGEMIDIAGTGIDPEFMSALPDDMRVEVYQQHLNEMRVEERGREANGILRGFSLGEDPFGIHLGSEDDDDDGTHAFHGRRDFDEDDRSDGFESEENFEDGYDDEDDDDIGESNDHGIYSIHMGGENSVELQRSNRSTNTNENADTMAGSKKSTKSFFTSLIDKPGIASLLKLLFIPQAYYKRELFLKTVGFLCLNKHSRSDVVALILYILQEGIKDQNSLASVFEQICNRASKDSNNETLARAVPTVCPPNCTVTSLATQSMDVIQYLLENEKSMRFHFLTDQDAISFMKKTSKKSKLKDNSHKYPINILLNLLENKIIKDDANLMDVLSRSIQIATRPLPTMKLKLHQIDQKDNGEQVKKLPQLPNIPDKSLKQIINVLITDECANKVYQQTIVSIQNLSVLENARIVFPKELSKKATTLSSKIVKELRELIVELKDRPENKNVEDISSLNQFSSGSSDSAKLLRILTALDYLYQSKDNETDDIQELTSLYRNSALGPLWGALSDCLKLLREDDEMNYIAFILSPLIEALMVVCKHSKVQRMNVLDVLRYEEKESLDFAKEPIESLFFTFTEEHKKILNHMIRNNPKLMSGPFSVLIRNPKVLEFDNKRVYFDQKLHENDSSDNREKLTINIRRDQVFLDSYRNMFYKPTEKVKKSLLDIKFNGEEGVDAGGVTREWYQVLSRQIFDPNYALFIPVASDKSTFHPNRTSWVNPEHLSYFKFVGMIIGKAVYDGYVLDCHFSRAVFKMILSKQVSLKDMESLDLDYYKSLVWMLENDITDIIVETFSVETDDYGEHKVIDLVPNGSNVSVTEENKQEYVKKIVEYRLLTSVKDQMNNFLEGFYSMIPKDLVSIFDEQELELLVSGLPDIDVDDWRNNTIYENYSPSSPQIQWFWRAVKSFDAEERAKLLQFATGTSKVPLNGFKELVGMNGISKFSVHRVYNSTERLPTAHTCFNQIDLPEYESYGKLRNALLLAIREGHEGFGFA</sequence>
<dbReference type="Gene3D" id="3.90.1750.10">
    <property type="entry name" value="Hect, E3 ligase catalytic domains"/>
    <property type="match status" value="1"/>
</dbReference>
<dbReference type="UniPathway" id="UPA00143"/>
<dbReference type="InterPro" id="IPR010309">
    <property type="entry name" value="E3_Ub_ligase_DUF908"/>
</dbReference>
<feature type="region of interest" description="Disordered" evidence="17">
    <location>
        <begin position="2139"/>
        <end position="2172"/>
    </location>
</feature>
<dbReference type="InterPro" id="IPR035983">
    <property type="entry name" value="Hect_E3_ubiquitin_ligase"/>
</dbReference>
<evidence type="ECO:0000256" key="12">
    <source>
        <dbReference type="ARBA" id="ARBA00022840"/>
    </source>
</evidence>
<dbReference type="GO" id="GO:0061630">
    <property type="term" value="F:ubiquitin protein ligase activity"/>
    <property type="evidence" value="ECO:0007669"/>
    <property type="project" value="UniProtKB-EC"/>
</dbReference>
<keyword evidence="13" id="KW-0539">Nucleus</keyword>
<dbReference type="PROSITE" id="PS51285">
    <property type="entry name" value="AGC_KINASE_CTER"/>
    <property type="match status" value="1"/>
</dbReference>
<dbReference type="FunFam" id="3.30.2410.10:FF:000004">
    <property type="entry name" value="E3 ubiquitin-protein ligase HUWE1, variant"/>
    <property type="match status" value="1"/>
</dbReference>
<keyword evidence="7" id="KW-0808">Transferase</keyword>
<evidence type="ECO:0000259" key="19">
    <source>
        <dbReference type="PROSITE" id="PS51285"/>
    </source>
</evidence>
<dbReference type="GO" id="GO:0004674">
    <property type="term" value="F:protein serine/threonine kinase activity"/>
    <property type="evidence" value="ECO:0007669"/>
    <property type="project" value="UniProtKB-KW"/>
</dbReference>
<dbReference type="Pfam" id="PF06012">
    <property type="entry name" value="DUF908"/>
    <property type="match status" value="1"/>
</dbReference>
<dbReference type="FunFam" id="3.30.2160.10:FF:000001">
    <property type="entry name" value="E3 ubiquitin-protein ligase NEDD4-like"/>
    <property type="match status" value="1"/>
</dbReference>
<dbReference type="Gene3D" id="3.30.2160.10">
    <property type="entry name" value="Hect, E3 ligase catalytic domain"/>
    <property type="match status" value="1"/>
</dbReference>
<dbReference type="Pfam" id="PF00632">
    <property type="entry name" value="HECT"/>
    <property type="match status" value="1"/>
</dbReference>
<keyword evidence="6" id="KW-0723">Serine/threonine-protein kinase</keyword>
<dbReference type="PANTHER" id="PTHR11254:SF67">
    <property type="entry name" value="E3 UBIQUITIN-PROTEIN LIGASE HUWE1"/>
    <property type="match status" value="1"/>
</dbReference>
<feature type="compositionally biased region" description="Basic and acidic residues" evidence="17">
    <location>
        <begin position="2091"/>
        <end position="2100"/>
    </location>
</feature>
<feature type="region of interest" description="Disordered" evidence="17">
    <location>
        <begin position="2064"/>
        <end position="2113"/>
    </location>
</feature>
<comment type="similarity">
    <text evidence="14">Belongs to the UPL family. TOM1/PTR1 subfamily.</text>
</comment>
<evidence type="ECO:0000256" key="17">
    <source>
        <dbReference type="SAM" id="MobiDB-lite"/>
    </source>
</evidence>
<keyword evidence="12" id="KW-0067">ATP-binding</keyword>
<evidence type="ECO:0000256" key="2">
    <source>
        <dbReference type="ARBA" id="ARBA00004123"/>
    </source>
</evidence>
<gene>
    <name evidence="20" type="ORF">CAS74_004192</name>
</gene>
<dbReference type="CDD" id="cd00078">
    <property type="entry name" value="HECTc"/>
    <property type="match status" value="1"/>
</dbReference>
<dbReference type="EC" id="2.3.2.26" evidence="4"/>
<feature type="region of interest" description="Disordered" evidence="17">
    <location>
        <begin position="2380"/>
        <end position="2403"/>
    </location>
</feature>
<feature type="region of interest" description="Disordered" evidence="17">
    <location>
        <begin position="2472"/>
        <end position="2532"/>
    </location>
</feature>
<keyword evidence="8" id="KW-0547">Nucleotide-binding</keyword>
<dbReference type="PANTHER" id="PTHR11254">
    <property type="entry name" value="HECT DOMAIN UBIQUITIN-PROTEIN LIGASE"/>
    <property type="match status" value="1"/>
</dbReference>
<evidence type="ECO:0000256" key="6">
    <source>
        <dbReference type="ARBA" id="ARBA00022527"/>
    </source>
</evidence>